<keyword evidence="4" id="KW-1015">Disulfide bond</keyword>
<evidence type="ECO:0000313" key="9">
    <source>
        <dbReference type="EMBL" id="CAD7223437.1"/>
    </source>
</evidence>
<reference evidence="9" key="1">
    <citation type="submission" date="2020-11" db="EMBL/GenBank/DDBJ databases">
        <authorList>
            <person name="Tran Van P."/>
        </authorList>
    </citation>
    <scope>NUCLEOTIDE SEQUENCE</scope>
</reference>
<dbReference type="Pfam" id="PF07915">
    <property type="entry name" value="PRKCSH"/>
    <property type="match status" value="2"/>
</dbReference>
<dbReference type="SUPFAM" id="SSF50911">
    <property type="entry name" value="Mannose 6-phosphate receptor domain"/>
    <property type="match status" value="2"/>
</dbReference>
<dbReference type="PANTHER" id="PTHR15414">
    <property type="entry name" value="OS-9-RELATED"/>
    <property type="match status" value="1"/>
</dbReference>
<proteinExistence type="predicted"/>
<feature type="domain" description="MRH" evidence="8">
    <location>
        <begin position="366"/>
        <end position="490"/>
    </location>
</feature>
<evidence type="ECO:0000256" key="2">
    <source>
        <dbReference type="ARBA" id="ARBA00022729"/>
    </source>
</evidence>
<dbReference type="AlphaFoldDB" id="A0A7R8W263"/>
<dbReference type="InterPro" id="IPR044865">
    <property type="entry name" value="MRH_dom"/>
</dbReference>
<evidence type="ECO:0000256" key="1">
    <source>
        <dbReference type="ARBA" id="ARBA00004240"/>
    </source>
</evidence>
<dbReference type="InterPro" id="IPR012913">
    <property type="entry name" value="OS9-like_dom"/>
</dbReference>
<comment type="function">
    <text evidence="5">Probable lectin that binds selectively to improperly folded lumenal proteins. May function in endoplasmic reticulum quality control and endoplasmic reticulum-associated degradation (ERAD) of both non-glycosylated proteins and glycoproteins.</text>
</comment>
<dbReference type="GO" id="GO:0005788">
    <property type="term" value="C:endoplasmic reticulum lumen"/>
    <property type="evidence" value="ECO:0007669"/>
    <property type="project" value="TreeGrafter"/>
</dbReference>
<comment type="subcellular location">
    <subcellularLocation>
        <location evidence="1">Endoplasmic reticulum</location>
    </subcellularLocation>
</comment>
<sequence>MGGAPSVCVTAAFVALLFSGMSSGGMPDSPSDSVMYQIKWAGPVEEDVVKLARKDQVVGTPWSTSSTDKDIIENTEDGTSQQEPEYLEVVSSKNERYRCVIPPVVSTDSINLADYKGPSALELLESLFKQKLCSYRLESYWTYEICHGQYVRQVHIDNGRNVRTQEYYLGRVVEGTLMKTSDESQPPAITTKRIEGKNMPYFMVNMTDGTRCDINGMPRRTLIQYVCYKQGKHEVYSLEETSSCEYEVVILSPLLCSHPAYRVKESVLTDIQCFSLGDAPAKPQALTEAMIDASHAQSTILQLSGYQVEIGPMGMRALMEEAIGNGDEGNTHQTTAPKTGGATTETISTFTDISDQKVIQDFLSGKHCLQGGVGWWRYEFCYGKKVDQYHIYPDGRKVVINLGRFDVEKHMDWIKKNPIKKPPPRSTVRKHVTHFYSEGDYCDPAGKKRTVEVWLRCKKKAGRDSVSLYVHEPFTCEYVLGVESPLLCDLLDKADDEFGLIDLDKNFPTRADVTTETSHEEGENFATVRTEKIGDNVIAIHVEVDKVIQDTEKNEAQKEKEDEKDKWNGATEKKDEF</sequence>
<dbReference type="GO" id="GO:0030968">
    <property type="term" value="P:endoplasmic reticulum unfolded protein response"/>
    <property type="evidence" value="ECO:0007669"/>
    <property type="project" value="InterPro"/>
</dbReference>
<dbReference type="PROSITE" id="PS51914">
    <property type="entry name" value="MRH"/>
    <property type="match status" value="2"/>
</dbReference>
<dbReference type="PANTHER" id="PTHR15414:SF0">
    <property type="entry name" value="ENDOPLASMIC RETICULUM LECTIN 1"/>
    <property type="match status" value="1"/>
</dbReference>
<dbReference type="GO" id="GO:0030970">
    <property type="term" value="P:retrograde protein transport, ER to cytosol"/>
    <property type="evidence" value="ECO:0007669"/>
    <property type="project" value="TreeGrafter"/>
</dbReference>
<accession>A0A7R8W263</accession>
<keyword evidence="3" id="KW-0256">Endoplasmic reticulum</keyword>
<evidence type="ECO:0000256" key="4">
    <source>
        <dbReference type="ARBA" id="ARBA00023157"/>
    </source>
</evidence>
<feature type="domain" description="MRH" evidence="8">
    <location>
        <begin position="131"/>
        <end position="258"/>
    </location>
</feature>
<evidence type="ECO:0000256" key="5">
    <source>
        <dbReference type="ARBA" id="ARBA00037585"/>
    </source>
</evidence>
<evidence type="ECO:0000256" key="3">
    <source>
        <dbReference type="ARBA" id="ARBA00022824"/>
    </source>
</evidence>
<dbReference type="InterPro" id="IPR009011">
    <property type="entry name" value="Man6P_isomerase_rcpt-bd_dom_sf"/>
</dbReference>
<dbReference type="OrthoDB" id="239053at2759"/>
<evidence type="ECO:0000256" key="7">
    <source>
        <dbReference type="ARBA" id="ARBA00041661"/>
    </source>
</evidence>
<evidence type="ECO:0000256" key="6">
    <source>
        <dbReference type="ARBA" id="ARBA00041108"/>
    </source>
</evidence>
<dbReference type="EMBL" id="OB660200">
    <property type="protein sequence ID" value="CAD7223437.1"/>
    <property type="molecule type" value="Genomic_DNA"/>
</dbReference>
<gene>
    <name evidence="9" type="ORF">CTOB1V02_LOCUS1422</name>
</gene>
<dbReference type="FunFam" id="2.70.130.10:FF:000001">
    <property type="entry name" value="Endoplasmic reticulum lectin 1"/>
    <property type="match status" value="1"/>
</dbReference>
<organism evidence="9">
    <name type="scientific">Cyprideis torosa</name>
    <dbReference type="NCBI Taxonomy" id="163714"/>
    <lineage>
        <taxon>Eukaryota</taxon>
        <taxon>Metazoa</taxon>
        <taxon>Ecdysozoa</taxon>
        <taxon>Arthropoda</taxon>
        <taxon>Crustacea</taxon>
        <taxon>Oligostraca</taxon>
        <taxon>Ostracoda</taxon>
        <taxon>Podocopa</taxon>
        <taxon>Podocopida</taxon>
        <taxon>Cytherocopina</taxon>
        <taxon>Cytheroidea</taxon>
        <taxon>Cytherideidae</taxon>
        <taxon>Cyprideis</taxon>
    </lineage>
</organism>
<evidence type="ECO:0000259" key="8">
    <source>
        <dbReference type="PROSITE" id="PS51914"/>
    </source>
</evidence>
<protein>
    <recommendedName>
        <fullName evidence="6">Endoplasmic reticulum lectin 1</fullName>
    </recommendedName>
    <alternativeName>
        <fullName evidence="7">ER lectin</fullName>
    </alternativeName>
</protein>
<name>A0A7R8W263_9CRUS</name>
<dbReference type="InterPro" id="IPR045149">
    <property type="entry name" value="OS-9-like"/>
</dbReference>
<dbReference type="Gene3D" id="2.70.130.10">
    <property type="entry name" value="Mannose-6-phosphate receptor binding domain"/>
    <property type="match status" value="2"/>
</dbReference>
<keyword evidence="2" id="KW-0732">Signal</keyword>